<dbReference type="InterPro" id="IPR003959">
    <property type="entry name" value="ATPase_AAA_core"/>
</dbReference>
<dbReference type="Pfam" id="PF00004">
    <property type="entry name" value="AAA"/>
    <property type="match status" value="1"/>
</dbReference>
<dbReference type="InterPro" id="IPR027417">
    <property type="entry name" value="P-loop_NTPase"/>
</dbReference>
<dbReference type="GO" id="GO:0051131">
    <property type="term" value="P:chaperone-mediated protein complex assembly"/>
    <property type="evidence" value="ECO:0007669"/>
    <property type="project" value="TreeGrafter"/>
</dbReference>
<dbReference type="GO" id="GO:0003697">
    <property type="term" value="F:single-stranded DNA binding"/>
    <property type="evidence" value="ECO:0007669"/>
    <property type="project" value="TreeGrafter"/>
</dbReference>
<accession>A0A8J7RLL7</accession>
<name>A0A8J7RLL7_9HYPH</name>
<proteinExistence type="predicted"/>
<dbReference type="RefSeq" id="WP_209333924.1">
    <property type="nucleotide sequence ID" value="NZ_JAGIYY010000001.1"/>
</dbReference>
<comment type="caution">
    <text evidence="2">The sequence shown here is derived from an EMBL/GenBank/DDBJ whole genome shotgun (WGS) entry which is preliminary data.</text>
</comment>
<dbReference type="GO" id="GO:0005524">
    <property type="term" value="F:ATP binding"/>
    <property type="evidence" value="ECO:0007669"/>
    <property type="project" value="InterPro"/>
</dbReference>
<dbReference type="GO" id="GO:0007005">
    <property type="term" value="P:mitochondrion organization"/>
    <property type="evidence" value="ECO:0007669"/>
    <property type="project" value="TreeGrafter"/>
</dbReference>
<dbReference type="SUPFAM" id="SSF52540">
    <property type="entry name" value="P-loop containing nucleoside triphosphate hydrolases"/>
    <property type="match status" value="1"/>
</dbReference>
<protein>
    <submittedName>
        <fullName evidence="2">AAA family ATPase</fullName>
    </submittedName>
</protein>
<dbReference type="GO" id="GO:0006515">
    <property type="term" value="P:protein quality control for misfolded or incompletely synthesized proteins"/>
    <property type="evidence" value="ECO:0007669"/>
    <property type="project" value="TreeGrafter"/>
</dbReference>
<gene>
    <name evidence="2" type="ORF">J5Y06_04885</name>
</gene>
<evidence type="ECO:0000313" key="2">
    <source>
        <dbReference type="EMBL" id="MBP0437979.1"/>
    </source>
</evidence>
<evidence type="ECO:0000313" key="3">
    <source>
        <dbReference type="Proteomes" id="UP000666240"/>
    </source>
</evidence>
<dbReference type="AlphaFoldDB" id="A0A8J7RLL7"/>
<dbReference type="PANTHER" id="PTHR43718:SF2">
    <property type="entry name" value="LON PROTEASE HOMOLOG, MITOCHONDRIAL"/>
    <property type="match status" value="1"/>
</dbReference>
<dbReference type="GO" id="GO:0016887">
    <property type="term" value="F:ATP hydrolysis activity"/>
    <property type="evidence" value="ECO:0007669"/>
    <property type="project" value="InterPro"/>
</dbReference>
<reference evidence="2" key="1">
    <citation type="submission" date="2021-03" db="EMBL/GenBank/DDBJ databases">
        <title>Genome sequencing and assembly of Tianweitania sediminis.</title>
        <authorList>
            <person name="Chhetri G."/>
        </authorList>
    </citation>
    <scope>NUCLEOTIDE SEQUENCE</scope>
    <source>
        <strain evidence="2">Z8</strain>
    </source>
</reference>
<organism evidence="2 3">
    <name type="scientific">Tianweitania sediminis</name>
    <dbReference type="NCBI Taxonomy" id="1502156"/>
    <lineage>
        <taxon>Bacteria</taxon>
        <taxon>Pseudomonadati</taxon>
        <taxon>Pseudomonadota</taxon>
        <taxon>Alphaproteobacteria</taxon>
        <taxon>Hyphomicrobiales</taxon>
        <taxon>Phyllobacteriaceae</taxon>
        <taxon>Tianweitania</taxon>
    </lineage>
</organism>
<dbReference type="Proteomes" id="UP000666240">
    <property type="component" value="Unassembled WGS sequence"/>
</dbReference>
<sequence length="514" mass="56919">MADDPITRRYRRRERAAARGDHLPDERELLRGMSFLSNDINKDAAEFASRLARRIRRRRQPALDPLALALDELELGCLEDSVDAIVRQLEDVPTDRSFSRAAVRLRCRIYLANLGRSDAIALTAAAKAKAALDERYWRPEDRFRLALEALGWATMAARMEASTLGVPRNHYASRINGEAESIGRSFRSVFEHARDEAGPEPEFNADPDPIEELSFEKEPLSVARAQQEGVVVFTRIGNATTTAGKQVQIEFSGVVGVRLPLPGVPNDLAAVRRRLLHEFPYAEEIVDLMLGPLAYRDCVRIPPTVLIGSPGSGKTRFARRLAEELGLSCEVVPCGGISDSSLGGTPRQWHTGQPSLPVITIRRAKSAGPLIVLDEIDKTGVSRNNGALHDVLLGLLEQESAARWMDPYVLAPCDLRHVTWIMTANAPDPIPHPLRDRLRFLRFPDPRAGDLGVLAARLLQAGYAERNLDPRWAMPLDGMELEALSSAWQGGSMRVLQRLVECIIKTRDAGGQSH</sequence>
<dbReference type="EMBL" id="JAGIYY010000001">
    <property type="protein sequence ID" value="MBP0437979.1"/>
    <property type="molecule type" value="Genomic_DNA"/>
</dbReference>
<keyword evidence="3" id="KW-1185">Reference proteome</keyword>
<dbReference type="GO" id="GO:0004252">
    <property type="term" value="F:serine-type endopeptidase activity"/>
    <property type="evidence" value="ECO:0007669"/>
    <property type="project" value="InterPro"/>
</dbReference>
<dbReference type="SMART" id="SM00382">
    <property type="entry name" value="AAA"/>
    <property type="match status" value="1"/>
</dbReference>
<dbReference type="Gene3D" id="3.40.50.300">
    <property type="entry name" value="P-loop containing nucleotide triphosphate hydrolases"/>
    <property type="match status" value="1"/>
</dbReference>
<feature type="domain" description="AAA+ ATPase" evidence="1">
    <location>
        <begin position="300"/>
        <end position="447"/>
    </location>
</feature>
<dbReference type="GO" id="GO:0004176">
    <property type="term" value="F:ATP-dependent peptidase activity"/>
    <property type="evidence" value="ECO:0007669"/>
    <property type="project" value="InterPro"/>
</dbReference>
<dbReference type="InterPro" id="IPR027065">
    <property type="entry name" value="Lon_Prtase"/>
</dbReference>
<evidence type="ECO:0000259" key="1">
    <source>
        <dbReference type="SMART" id="SM00382"/>
    </source>
</evidence>
<dbReference type="PANTHER" id="PTHR43718">
    <property type="entry name" value="LON PROTEASE"/>
    <property type="match status" value="1"/>
</dbReference>
<dbReference type="InterPro" id="IPR003593">
    <property type="entry name" value="AAA+_ATPase"/>
</dbReference>